<proteinExistence type="predicted"/>
<name>A0A517YGT3_9BACT</name>
<gene>
    <name evidence="1" type="ORF">ETAA8_45380</name>
</gene>
<sequence length="628" mass="67816">MAKRNKSLTLGESLADRFAKAKRLFRAFASDGTRTLYATRDITMNGEVRGCFDGKLAELTAVMVQTGKIYTCRDEIVVEQGSEIHGELIPIAGHGTTSPAAGAMLANFIVAEIDGEEDAPPKQFSLPRCIAQSLLQREPTRAALPQIRQYFRRPVIDVDFIVRGPGYHADICTLVHSHRIEPVVLGPVPSASLPALQRLPHHLQQLLSDFCFFTNSDVVNYVAMLLTGVLATHFAADGKPIFALDGNQPGVGKSLSATAAGIVLDGVVPTLNRYISDETELEKQIGSSLRKSHQSLLIIDNAKTPSGAAISSAVIESMSMAPLLSGRILGQSANFERANDVLWILTMNSTQLSRDLATRSCAIQFAFEGDPTKRSFGDRSPHEYAMRHRGEILGELFGMLDRWTQAGRPPGERPHRLAKWARIVGGILLANGLPEFLVNQDCVIQQFDASADQLAALAEAVLKSGNGPFVRTDSSPLPAEGLVAERALAAGDWVGFFITADIDRERLQTAKSEHSRATIVGNILSPLVSRTVEVQVRPPVTATLQSITGRSKRKSYYFVFEALSLESAAAVKAAEEFAAADLCNEANSSETAAMPEVGGSGKFAAALEVQQSGENEREAVDLDAWVDP</sequence>
<evidence type="ECO:0000313" key="2">
    <source>
        <dbReference type="Proteomes" id="UP000315017"/>
    </source>
</evidence>
<dbReference type="AlphaFoldDB" id="A0A517YGT3"/>
<accession>A0A517YGT3</accession>
<protein>
    <submittedName>
        <fullName evidence="1">Uncharacterized protein</fullName>
    </submittedName>
</protein>
<dbReference type="Proteomes" id="UP000315017">
    <property type="component" value="Chromosome"/>
</dbReference>
<dbReference type="KEGG" id="aagg:ETAA8_45380"/>
<evidence type="ECO:0000313" key="1">
    <source>
        <dbReference type="EMBL" id="QDU29428.1"/>
    </source>
</evidence>
<dbReference type="EMBL" id="CP036274">
    <property type="protein sequence ID" value="QDU29428.1"/>
    <property type="molecule type" value="Genomic_DNA"/>
</dbReference>
<organism evidence="1 2">
    <name type="scientific">Anatilimnocola aggregata</name>
    <dbReference type="NCBI Taxonomy" id="2528021"/>
    <lineage>
        <taxon>Bacteria</taxon>
        <taxon>Pseudomonadati</taxon>
        <taxon>Planctomycetota</taxon>
        <taxon>Planctomycetia</taxon>
        <taxon>Pirellulales</taxon>
        <taxon>Pirellulaceae</taxon>
        <taxon>Anatilimnocola</taxon>
    </lineage>
</organism>
<reference evidence="1 2" key="1">
    <citation type="submission" date="2019-02" db="EMBL/GenBank/DDBJ databases">
        <title>Deep-cultivation of Planctomycetes and their phenomic and genomic characterization uncovers novel biology.</title>
        <authorList>
            <person name="Wiegand S."/>
            <person name="Jogler M."/>
            <person name="Boedeker C."/>
            <person name="Pinto D."/>
            <person name="Vollmers J."/>
            <person name="Rivas-Marin E."/>
            <person name="Kohn T."/>
            <person name="Peeters S.H."/>
            <person name="Heuer A."/>
            <person name="Rast P."/>
            <person name="Oberbeckmann S."/>
            <person name="Bunk B."/>
            <person name="Jeske O."/>
            <person name="Meyerdierks A."/>
            <person name="Storesund J.E."/>
            <person name="Kallscheuer N."/>
            <person name="Luecker S."/>
            <person name="Lage O.M."/>
            <person name="Pohl T."/>
            <person name="Merkel B.J."/>
            <person name="Hornburger P."/>
            <person name="Mueller R.-W."/>
            <person name="Bruemmer F."/>
            <person name="Labrenz M."/>
            <person name="Spormann A.M."/>
            <person name="Op den Camp H."/>
            <person name="Overmann J."/>
            <person name="Amann R."/>
            <person name="Jetten M.S.M."/>
            <person name="Mascher T."/>
            <person name="Medema M.H."/>
            <person name="Devos D.P."/>
            <person name="Kaster A.-K."/>
            <person name="Ovreas L."/>
            <person name="Rohde M."/>
            <person name="Galperin M.Y."/>
            <person name="Jogler C."/>
        </authorList>
    </citation>
    <scope>NUCLEOTIDE SEQUENCE [LARGE SCALE GENOMIC DNA]</scope>
    <source>
        <strain evidence="1 2">ETA_A8</strain>
    </source>
</reference>
<keyword evidence="2" id="KW-1185">Reference proteome</keyword>